<proteinExistence type="predicted"/>
<sequence length="89" mass="9768">MSHCWRFGESVYAGYVLGYVALLFSTLSVLNAGKPSSVAVYFRFKGAKKMSIAREHGYSISMENLVAQREDDITKRTAAADAALLTLLC</sequence>
<reference evidence="2" key="1">
    <citation type="journal article" date="2021" name="IMA Fungus">
        <title>Genomic characterization of three marine fungi, including Emericellopsis atlantica sp. nov. with signatures of a generalist lifestyle and marine biomass degradation.</title>
        <authorList>
            <person name="Hagestad O.C."/>
            <person name="Hou L."/>
            <person name="Andersen J.H."/>
            <person name="Hansen E.H."/>
            <person name="Altermark B."/>
            <person name="Li C."/>
            <person name="Kuhnert E."/>
            <person name="Cox R.J."/>
            <person name="Crous P.W."/>
            <person name="Spatafora J.W."/>
            <person name="Lail K."/>
            <person name="Amirebrahimi M."/>
            <person name="Lipzen A."/>
            <person name="Pangilinan J."/>
            <person name="Andreopoulos W."/>
            <person name="Hayes R.D."/>
            <person name="Ng V."/>
            <person name="Grigoriev I.V."/>
            <person name="Jackson S.A."/>
            <person name="Sutton T.D.S."/>
            <person name="Dobson A.D.W."/>
            <person name="Rama T."/>
        </authorList>
    </citation>
    <scope>NUCLEOTIDE SEQUENCE</scope>
    <source>
        <strain evidence="2">TRa3180A</strain>
    </source>
</reference>
<accession>A0A9P7Z2N1</accession>
<dbReference type="AlphaFoldDB" id="A0A9P7Z2N1"/>
<evidence type="ECO:0000256" key="1">
    <source>
        <dbReference type="SAM" id="Phobius"/>
    </source>
</evidence>
<evidence type="ECO:0000313" key="2">
    <source>
        <dbReference type="EMBL" id="KAG9244474.1"/>
    </source>
</evidence>
<keyword evidence="1" id="KW-0472">Membrane</keyword>
<dbReference type="Proteomes" id="UP000887226">
    <property type="component" value="Unassembled WGS sequence"/>
</dbReference>
<keyword evidence="3" id="KW-1185">Reference proteome</keyword>
<name>A0A9P7Z2N1_9HELO</name>
<gene>
    <name evidence="2" type="ORF">BJ878DRAFT_542244</name>
</gene>
<organism evidence="2 3">
    <name type="scientific">Calycina marina</name>
    <dbReference type="NCBI Taxonomy" id="1763456"/>
    <lineage>
        <taxon>Eukaryota</taxon>
        <taxon>Fungi</taxon>
        <taxon>Dikarya</taxon>
        <taxon>Ascomycota</taxon>
        <taxon>Pezizomycotina</taxon>
        <taxon>Leotiomycetes</taxon>
        <taxon>Helotiales</taxon>
        <taxon>Pezizellaceae</taxon>
        <taxon>Calycina</taxon>
    </lineage>
</organism>
<evidence type="ECO:0000313" key="3">
    <source>
        <dbReference type="Proteomes" id="UP000887226"/>
    </source>
</evidence>
<comment type="caution">
    <text evidence="2">The sequence shown here is derived from an EMBL/GenBank/DDBJ whole genome shotgun (WGS) entry which is preliminary data.</text>
</comment>
<keyword evidence="1" id="KW-0812">Transmembrane</keyword>
<protein>
    <submittedName>
        <fullName evidence="2">Uncharacterized protein</fullName>
    </submittedName>
</protein>
<dbReference type="EMBL" id="MU253903">
    <property type="protein sequence ID" value="KAG9244474.1"/>
    <property type="molecule type" value="Genomic_DNA"/>
</dbReference>
<keyword evidence="1" id="KW-1133">Transmembrane helix</keyword>
<feature type="transmembrane region" description="Helical" evidence="1">
    <location>
        <begin position="12"/>
        <end position="33"/>
    </location>
</feature>